<dbReference type="NCBIfam" id="NF007243">
    <property type="entry name" value="PRK09685.1"/>
    <property type="match status" value="1"/>
</dbReference>
<gene>
    <name evidence="8" type="primary">feaR</name>
    <name evidence="8" type="ORF">PSEWESI4_01161</name>
</gene>
<dbReference type="SMART" id="SM00342">
    <property type="entry name" value="HTH_ARAC"/>
    <property type="match status" value="1"/>
</dbReference>
<dbReference type="InterPro" id="IPR018060">
    <property type="entry name" value="HTH_AraC"/>
</dbReference>
<feature type="domain" description="HTH araC/xylS-type" evidence="7">
    <location>
        <begin position="202"/>
        <end position="302"/>
    </location>
</feature>
<evidence type="ECO:0000313" key="9">
    <source>
        <dbReference type="Proteomes" id="UP000583387"/>
    </source>
</evidence>
<dbReference type="PROSITE" id="PS01124">
    <property type="entry name" value="HTH_ARAC_FAMILY_2"/>
    <property type="match status" value="1"/>
</dbReference>
<comment type="caution">
    <text evidence="8">The sequence shown here is derived from an EMBL/GenBank/DDBJ whole genome shotgun (WGS) entry which is preliminary data.</text>
</comment>
<protein>
    <submittedName>
        <fullName evidence="8">Transcriptional activator FeaR</fullName>
    </submittedName>
</protein>
<proteinExistence type="predicted"/>
<dbReference type="GO" id="GO:0043565">
    <property type="term" value="F:sequence-specific DNA binding"/>
    <property type="evidence" value="ECO:0007669"/>
    <property type="project" value="InterPro"/>
</dbReference>
<accession>A0A7U7EKX2</accession>
<dbReference type="GO" id="GO:0009893">
    <property type="term" value="P:positive regulation of metabolic process"/>
    <property type="evidence" value="ECO:0007669"/>
    <property type="project" value="UniProtKB-ARBA"/>
</dbReference>
<dbReference type="Pfam" id="PF14525">
    <property type="entry name" value="AraC_binding_2"/>
    <property type="match status" value="1"/>
</dbReference>
<dbReference type="GO" id="GO:0003700">
    <property type="term" value="F:DNA-binding transcription factor activity"/>
    <property type="evidence" value="ECO:0007669"/>
    <property type="project" value="InterPro"/>
</dbReference>
<evidence type="ECO:0000313" key="8">
    <source>
        <dbReference type="EMBL" id="CAD5106894.1"/>
    </source>
</evidence>
<dbReference type="PANTHER" id="PTHR46796">
    <property type="entry name" value="HTH-TYPE TRANSCRIPTIONAL ACTIVATOR RHAS-RELATED"/>
    <property type="match status" value="1"/>
</dbReference>
<dbReference type="InterPro" id="IPR020449">
    <property type="entry name" value="Tscrpt_reg_AraC-type_HTH"/>
</dbReference>
<reference evidence="8 9" key="1">
    <citation type="submission" date="2020-08" db="EMBL/GenBank/DDBJ databases">
        <authorList>
            <person name="Criscuolo A."/>
        </authorList>
    </citation>
    <scope>NUCLEOTIDE SEQUENCE [LARGE SCALE GENOMIC DNA]</scope>
    <source>
        <strain evidence="8">CIP111764</strain>
    </source>
</reference>
<keyword evidence="3" id="KW-0238">DNA-binding</keyword>
<name>A0A7U7EKX2_9GAMM</name>
<dbReference type="AlphaFoldDB" id="A0A7U7EKX2"/>
<dbReference type="InterPro" id="IPR035418">
    <property type="entry name" value="AraC-bd_2"/>
</dbReference>
<dbReference type="PROSITE" id="PS00041">
    <property type="entry name" value="HTH_ARAC_FAMILY_1"/>
    <property type="match status" value="1"/>
</dbReference>
<dbReference type="InterPro" id="IPR009057">
    <property type="entry name" value="Homeodomain-like_sf"/>
</dbReference>
<dbReference type="EMBL" id="CAJFCI010000028">
    <property type="protein sequence ID" value="CAD5106894.1"/>
    <property type="molecule type" value="Genomic_DNA"/>
</dbReference>
<dbReference type="GO" id="GO:0005737">
    <property type="term" value="C:cytoplasm"/>
    <property type="evidence" value="ECO:0007669"/>
    <property type="project" value="UniProtKB-SubCell"/>
</dbReference>
<sequence>MTVQTLHDFDHWNHAVQAVCGRFVTQRAWHSDAFVGDIQHRDVGGLNFADISTNAIAISRERGNPARADDRYYFLVMQRQGVMAINHGIQQFVLQPGDIALLDSVQAFEMRPQGLIKQLSIHLCRDAVDRLLPASARRFGKLEQESPTGRLLRGMLQQIATGDMSPAADSQHGAALQDALIALLQPSLNDEQLPEVGRPLRRLAEKLINESLPEAPTPTELAARLNVSVRKLYRQFEIDGDSICRYIQRQRLERSARELEDTSGNALPITTIAYKWGFTDSAHFSRVFKQHYGLSPKTYRAEALRGQARSAASGR</sequence>
<keyword evidence="4" id="KW-0010">Activator</keyword>
<evidence type="ECO:0000256" key="5">
    <source>
        <dbReference type="ARBA" id="ARBA00023163"/>
    </source>
</evidence>
<dbReference type="Proteomes" id="UP000583387">
    <property type="component" value="Unassembled WGS sequence"/>
</dbReference>
<dbReference type="InterPro" id="IPR018062">
    <property type="entry name" value="HTH_AraC-typ_CS"/>
</dbReference>
<organism evidence="8 9">
    <name type="scientific">Zestomonas carbonaria</name>
    <dbReference type="NCBI Taxonomy" id="2762745"/>
    <lineage>
        <taxon>Bacteria</taxon>
        <taxon>Pseudomonadati</taxon>
        <taxon>Pseudomonadota</taxon>
        <taxon>Gammaproteobacteria</taxon>
        <taxon>Pseudomonadales</taxon>
        <taxon>Pseudomonadaceae</taxon>
        <taxon>Zestomonas</taxon>
    </lineage>
</organism>
<evidence type="ECO:0000256" key="6">
    <source>
        <dbReference type="ARBA" id="ARBA00037345"/>
    </source>
</evidence>
<evidence type="ECO:0000256" key="3">
    <source>
        <dbReference type="ARBA" id="ARBA00023125"/>
    </source>
</evidence>
<comment type="function">
    <text evidence="6">Regulatory protein of the TOL plasmid xyl operons. XylS activates the xylXYZLTEGFJQKIH operon required for the degradation of toluene, m-xylene and p-xylene.</text>
</comment>
<keyword evidence="9" id="KW-1185">Reference proteome</keyword>
<dbReference type="InterPro" id="IPR050204">
    <property type="entry name" value="AraC_XylS_family_regulators"/>
</dbReference>
<evidence type="ECO:0000256" key="2">
    <source>
        <dbReference type="ARBA" id="ARBA00023015"/>
    </source>
</evidence>
<dbReference type="PANTHER" id="PTHR46796:SF6">
    <property type="entry name" value="ARAC SUBFAMILY"/>
    <property type="match status" value="1"/>
</dbReference>
<evidence type="ECO:0000259" key="7">
    <source>
        <dbReference type="PROSITE" id="PS01124"/>
    </source>
</evidence>
<evidence type="ECO:0000256" key="4">
    <source>
        <dbReference type="ARBA" id="ARBA00023159"/>
    </source>
</evidence>
<keyword evidence="2" id="KW-0805">Transcription regulation</keyword>
<keyword evidence="5" id="KW-0804">Transcription</keyword>
<dbReference type="PRINTS" id="PR00032">
    <property type="entry name" value="HTHARAC"/>
</dbReference>
<evidence type="ECO:0000256" key="1">
    <source>
        <dbReference type="ARBA" id="ARBA00004496"/>
    </source>
</evidence>
<comment type="subcellular location">
    <subcellularLocation>
        <location evidence="1">Cytoplasm</location>
    </subcellularLocation>
</comment>
<dbReference type="Pfam" id="PF12833">
    <property type="entry name" value="HTH_18"/>
    <property type="match status" value="1"/>
</dbReference>
<dbReference type="SUPFAM" id="SSF46689">
    <property type="entry name" value="Homeodomain-like"/>
    <property type="match status" value="1"/>
</dbReference>
<dbReference type="Gene3D" id="1.10.10.60">
    <property type="entry name" value="Homeodomain-like"/>
    <property type="match status" value="1"/>
</dbReference>
<dbReference type="RefSeq" id="WP_235978881.1">
    <property type="nucleotide sequence ID" value="NZ_CAJFCI010000028.1"/>
</dbReference>